<reference evidence="2" key="2">
    <citation type="submission" date="2015-01" db="EMBL/GenBank/DDBJ databases">
        <title>Evolutionary Origins and Diversification of the Mycorrhizal Mutualists.</title>
        <authorList>
            <consortium name="DOE Joint Genome Institute"/>
            <consortium name="Mycorrhizal Genomics Consortium"/>
            <person name="Kohler A."/>
            <person name="Kuo A."/>
            <person name="Nagy L.G."/>
            <person name="Floudas D."/>
            <person name="Copeland A."/>
            <person name="Barry K.W."/>
            <person name="Cichocki N."/>
            <person name="Veneault-Fourrey C."/>
            <person name="LaButti K."/>
            <person name="Lindquist E.A."/>
            <person name="Lipzen A."/>
            <person name="Lundell T."/>
            <person name="Morin E."/>
            <person name="Murat C."/>
            <person name="Riley R."/>
            <person name="Ohm R."/>
            <person name="Sun H."/>
            <person name="Tunlid A."/>
            <person name="Henrissat B."/>
            <person name="Grigoriev I.V."/>
            <person name="Hibbett D.S."/>
            <person name="Martin F."/>
        </authorList>
    </citation>
    <scope>NUCLEOTIDE SEQUENCE [LARGE SCALE GENOMIC DNA]</scope>
    <source>
        <strain evidence="2">F 1598</strain>
    </source>
</reference>
<dbReference type="EMBL" id="KN832970">
    <property type="protein sequence ID" value="KIM92021.1"/>
    <property type="molecule type" value="Genomic_DNA"/>
</dbReference>
<gene>
    <name evidence="1" type="ORF">PILCRDRAFT_810016</name>
</gene>
<dbReference type="Proteomes" id="UP000054166">
    <property type="component" value="Unassembled WGS sequence"/>
</dbReference>
<accession>A0A0C3GNB0</accession>
<dbReference type="SUPFAM" id="SSF56112">
    <property type="entry name" value="Protein kinase-like (PK-like)"/>
    <property type="match status" value="1"/>
</dbReference>
<dbReference type="PANTHER" id="PTHR21310:SF39">
    <property type="entry name" value="AMINOGLYCOSIDE PHOSPHOTRANSFERASE DOMAIN-CONTAINING PROTEIN"/>
    <property type="match status" value="1"/>
</dbReference>
<keyword evidence="2" id="KW-1185">Reference proteome</keyword>
<dbReference type="HOGENOM" id="CLU_021768_8_0_1"/>
<dbReference type="STRING" id="765440.A0A0C3GNB0"/>
<protein>
    <recommendedName>
        <fullName evidence="3">Aminoglycoside phosphotransferase domain-containing protein</fullName>
    </recommendedName>
</protein>
<evidence type="ECO:0000313" key="2">
    <source>
        <dbReference type="Proteomes" id="UP000054166"/>
    </source>
</evidence>
<reference evidence="1 2" key="1">
    <citation type="submission" date="2014-04" db="EMBL/GenBank/DDBJ databases">
        <authorList>
            <consortium name="DOE Joint Genome Institute"/>
            <person name="Kuo A."/>
            <person name="Tarkka M."/>
            <person name="Buscot F."/>
            <person name="Kohler A."/>
            <person name="Nagy L.G."/>
            <person name="Floudas D."/>
            <person name="Copeland A."/>
            <person name="Barry K.W."/>
            <person name="Cichocki N."/>
            <person name="Veneault-Fourrey C."/>
            <person name="LaButti K."/>
            <person name="Lindquist E.A."/>
            <person name="Lipzen A."/>
            <person name="Lundell T."/>
            <person name="Morin E."/>
            <person name="Murat C."/>
            <person name="Sun H."/>
            <person name="Tunlid A."/>
            <person name="Henrissat B."/>
            <person name="Grigoriev I.V."/>
            <person name="Hibbett D.S."/>
            <person name="Martin F."/>
            <person name="Nordberg H.P."/>
            <person name="Cantor M.N."/>
            <person name="Hua S.X."/>
        </authorList>
    </citation>
    <scope>NUCLEOTIDE SEQUENCE [LARGE SCALE GENOMIC DNA]</scope>
    <source>
        <strain evidence="1 2">F 1598</strain>
    </source>
</reference>
<evidence type="ECO:0008006" key="3">
    <source>
        <dbReference type="Google" id="ProtNLM"/>
    </source>
</evidence>
<dbReference type="InterPro" id="IPR011009">
    <property type="entry name" value="Kinase-like_dom_sf"/>
</dbReference>
<dbReference type="Gene3D" id="3.90.1200.10">
    <property type="match status" value="1"/>
</dbReference>
<sequence length="217" mass="25838">MDLVQNARRLDLCWSSLSCWAKFKVVLTMRYYMQQLRHIRSTTATPGPLGPQPAQCHGLQFGYKPKGPFQNTKALADHFQKELGLAGYRGYTPPQPLDESVFADLVFTHNDLNMRNILLDHDEQVWIVDWGWAGFYPTWFEYVGMRLVAQKDNYPDDWQTAIKFMVEPSFDMEIWMASIGYTFLDEILDKVRADECQPRIWFWSRWLWSWRINLWRR</sequence>
<dbReference type="InParanoid" id="A0A0C3GNB0"/>
<dbReference type="PANTHER" id="PTHR21310">
    <property type="entry name" value="AMINOGLYCOSIDE PHOSPHOTRANSFERASE-RELATED-RELATED"/>
    <property type="match status" value="1"/>
</dbReference>
<dbReference type="InterPro" id="IPR051678">
    <property type="entry name" value="AGP_Transferase"/>
</dbReference>
<dbReference type="AlphaFoldDB" id="A0A0C3GNB0"/>
<name>A0A0C3GNB0_PILCF</name>
<evidence type="ECO:0000313" key="1">
    <source>
        <dbReference type="EMBL" id="KIM92021.1"/>
    </source>
</evidence>
<proteinExistence type="predicted"/>
<dbReference type="OrthoDB" id="4177236at2759"/>
<organism evidence="1 2">
    <name type="scientific">Piloderma croceum (strain F 1598)</name>
    <dbReference type="NCBI Taxonomy" id="765440"/>
    <lineage>
        <taxon>Eukaryota</taxon>
        <taxon>Fungi</taxon>
        <taxon>Dikarya</taxon>
        <taxon>Basidiomycota</taxon>
        <taxon>Agaricomycotina</taxon>
        <taxon>Agaricomycetes</taxon>
        <taxon>Agaricomycetidae</taxon>
        <taxon>Atheliales</taxon>
        <taxon>Atheliaceae</taxon>
        <taxon>Piloderma</taxon>
    </lineage>
</organism>